<dbReference type="InterPro" id="IPR045861">
    <property type="entry name" value="CorA_cytoplasmic_dom"/>
</dbReference>
<name>A0A9N9T1H8_DIABA</name>
<dbReference type="EMBL" id="OU898279">
    <property type="protein sequence ID" value="CAG9832515.1"/>
    <property type="molecule type" value="Genomic_DNA"/>
</dbReference>
<dbReference type="OrthoDB" id="8187957at2759"/>
<dbReference type="SUPFAM" id="SSF143865">
    <property type="entry name" value="CorA soluble domain-like"/>
    <property type="match status" value="1"/>
</dbReference>
<dbReference type="Proteomes" id="UP001153709">
    <property type="component" value="Chromosome 4"/>
</dbReference>
<evidence type="ECO:0008006" key="3">
    <source>
        <dbReference type="Google" id="ProtNLM"/>
    </source>
</evidence>
<keyword evidence="2" id="KW-1185">Reference proteome</keyword>
<organism evidence="1 2">
    <name type="scientific">Diabrotica balteata</name>
    <name type="common">Banded cucumber beetle</name>
    <dbReference type="NCBI Taxonomy" id="107213"/>
    <lineage>
        <taxon>Eukaryota</taxon>
        <taxon>Metazoa</taxon>
        <taxon>Ecdysozoa</taxon>
        <taxon>Arthropoda</taxon>
        <taxon>Hexapoda</taxon>
        <taxon>Insecta</taxon>
        <taxon>Pterygota</taxon>
        <taxon>Neoptera</taxon>
        <taxon>Endopterygota</taxon>
        <taxon>Coleoptera</taxon>
        <taxon>Polyphaga</taxon>
        <taxon>Cucujiformia</taxon>
        <taxon>Chrysomeloidea</taxon>
        <taxon>Chrysomelidae</taxon>
        <taxon>Galerucinae</taxon>
        <taxon>Diabroticina</taxon>
        <taxon>Diabroticites</taxon>
        <taxon>Diabrotica</taxon>
    </lineage>
</organism>
<proteinExistence type="predicted"/>
<reference evidence="1" key="1">
    <citation type="submission" date="2022-01" db="EMBL/GenBank/DDBJ databases">
        <authorList>
            <person name="King R."/>
        </authorList>
    </citation>
    <scope>NUCLEOTIDE SEQUENCE</scope>
</reference>
<sequence>MSGFSGEDLLKVFKELDIQLLHLNPNVVKAWFDTDDNDMKNLLNWMCVSLSKGNYISNQEVSEYNAIEAPLTNEELEVKKDEIENKYPGIFDTEYNSLEIEFLEEDFNLACQQERELSQAIAYNRNLEEKLTNDLTQKVKEEIESSVKLKTMQEKCLMESENLDKLNENIHGQIIKCSDVLHTFEFSPSPYFINHFDIEIFKEKVDNLLTLLRPMLEKSPDVRNVTALTNTTSFHMPFNDTLTNNLNNMHHRILHSQHRYLATAMEVEQLKAMVSYLEKLNVQSLLNCDDSSLAQSIAVKLDTKKRLCDMLEDSTKKYADQHISRTQLQYMEQEVEVYEKSLLELKDLEGLVQKLLAHYFVLKTMYHEETQQIEEYEEYFKGVINYINRDMDSCIIRTGIMTDLIQKHHSTSSEERLKLSKTIVKLLSRNEGDYSIDRAFELISEFNKEVEILENKLFTPGFKDLKSKGGQLRSSIKTLQSFLISGPTHRVLLFPSELQLLIRRVEHLLKKELESVKSSMEIIAFAKKVPSRWQNYRRQLWMYFYADPNQLKFILQKLQKEIENSSKKLNL</sequence>
<dbReference type="AlphaFoldDB" id="A0A9N9T1H8"/>
<gene>
    <name evidence="1" type="ORF">DIABBA_LOCUS5989</name>
</gene>
<protein>
    <recommendedName>
        <fullName evidence="3">HAUS augmin-like complex subunit 3 N-terminal domain-containing protein</fullName>
    </recommendedName>
</protein>
<evidence type="ECO:0000313" key="2">
    <source>
        <dbReference type="Proteomes" id="UP001153709"/>
    </source>
</evidence>
<accession>A0A9N9T1H8</accession>
<evidence type="ECO:0000313" key="1">
    <source>
        <dbReference type="EMBL" id="CAG9832515.1"/>
    </source>
</evidence>